<proteinExistence type="predicted"/>
<sequence length="50" mass="5406">MSEGRLLRAGGGRLPPGPIARVGYTTTESCNEDHHADRSIGDLNGRDDRQ</sequence>
<reference evidence="2" key="1">
    <citation type="submission" date="2019-12" db="EMBL/GenBank/DDBJ databases">
        <authorList>
            <person name="Cremers G."/>
        </authorList>
    </citation>
    <scope>NUCLEOTIDE SEQUENCE</scope>
    <source>
        <strain evidence="2">Mbul1</strain>
    </source>
</reference>
<dbReference type="AlphaFoldDB" id="A0A679ITD1"/>
<evidence type="ECO:0000256" key="1">
    <source>
        <dbReference type="SAM" id="MobiDB-lite"/>
    </source>
</evidence>
<feature type="compositionally biased region" description="Basic and acidic residues" evidence="1">
    <location>
        <begin position="31"/>
        <end position="50"/>
    </location>
</feature>
<name>A0A679ITD1_9HYPH</name>
<protein>
    <submittedName>
        <fullName evidence="2">Uncharacterized protein</fullName>
    </submittedName>
</protein>
<accession>A0A679ITD1</accession>
<feature type="region of interest" description="Disordered" evidence="1">
    <location>
        <begin position="1"/>
        <end position="50"/>
    </location>
</feature>
<organism evidence="2">
    <name type="scientific">Methylobacterium bullatum</name>
    <dbReference type="NCBI Taxonomy" id="570505"/>
    <lineage>
        <taxon>Bacteria</taxon>
        <taxon>Pseudomonadati</taxon>
        <taxon>Pseudomonadota</taxon>
        <taxon>Alphaproteobacteria</taxon>
        <taxon>Hyphomicrobiales</taxon>
        <taxon>Methylobacteriaceae</taxon>
        <taxon>Methylobacterium</taxon>
    </lineage>
</organism>
<dbReference type="EMBL" id="LR743504">
    <property type="protein sequence ID" value="CAA2102144.1"/>
    <property type="molecule type" value="Genomic_DNA"/>
</dbReference>
<gene>
    <name evidence="2" type="ORF">MBUL_01537</name>
</gene>
<evidence type="ECO:0000313" key="2">
    <source>
        <dbReference type="EMBL" id="CAA2102144.1"/>
    </source>
</evidence>